<dbReference type="PANTHER" id="PTHR35509">
    <property type="entry name" value="DOMAIN PROTEIN, PUTATIVE (DUF1995)-RELATED"/>
    <property type="match status" value="1"/>
</dbReference>
<dbReference type="AlphaFoldDB" id="A0A832H5F3"/>
<evidence type="ECO:0000259" key="1">
    <source>
        <dbReference type="Pfam" id="PF09353"/>
    </source>
</evidence>
<dbReference type="EMBL" id="DSRD01000733">
    <property type="protein sequence ID" value="HGW94944.1"/>
    <property type="molecule type" value="Genomic_DNA"/>
</dbReference>
<organism evidence="2">
    <name type="scientific">Oscillatoriales cyanobacterium SpSt-402</name>
    <dbReference type="NCBI Taxonomy" id="2282168"/>
    <lineage>
        <taxon>Bacteria</taxon>
        <taxon>Bacillati</taxon>
        <taxon>Cyanobacteriota</taxon>
        <taxon>Cyanophyceae</taxon>
        <taxon>Oscillatoriophycideae</taxon>
        <taxon>Oscillatoriales</taxon>
    </lineage>
</organism>
<dbReference type="InterPro" id="IPR053021">
    <property type="entry name" value="Chloroplast_ADK"/>
</dbReference>
<dbReference type="InterPro" id="IPR018962">
    <property type="entry name" value="DUF1995"/>
</dbReference>
<dbReference type="PANTHER" id="PTHR35509:SF1">
    <property type="entry name" value="DOMAIN PROTEIN, PUTATIVE (DUF1995)-RELATED"/>
    <property type="match status" value="1"/>
</dbReference>
<name>A0A832H5F3_9CYAN</name>
<feature type="domain" description="DUF1995" evidence="1">
    <location>
        <begin position="5"/>
        <end position="212"/>
    </location>
</feature>
<evidence type="ECO:0000313" key="2">
    <source>
        <dbReference type="EMBL" id="HGW94944.1"/>
    </source>
</evidence>
<accession>A0A832H5F3</accession>
<gene>
    <name evidence="2" type="ORF">ENR47_11775</name>
</gene>
<dbReference type="Pfam" id="PF09353">
    <property type="entry name" value="DUF1995"/>
    <property type="match status" value="1"/>
</dbReference>
<comment type="caution">
    <text evidence="2">The sequence shown here is derived from an EMBL/GenBank/DDBJ whole genome shotgun (WGS) entry which is preliminary data.</text>
</comment>
<proteinExistence type="predicted"/>
<protein>
    <submittedName>
        <fullName evidence="2">DUF1995 family protein</fullName>
    </submittedName>
</protein>
<reference evidence="2" key="1">
    <citation type="journal article" date="2020" name="mSystems">
        <title>Genome- and Community-Level Interaction Insights into Carbon Utilization and Element Cycling Functions of Hydrothermarchaeota in Hydrothermal Sediment.</title>
        <authorList>
            <person name="Zhou Z."/>
            <person name="Liu Y."/>
            <person name="Xu W."/>
            <person name="Pan J."/>
            <person name="Luo Z.H."/>
            <person name="Li M."/>
        </authorList>
    </citation>
    <scope>NUCLEOTIDE SEQUENCE [LARGE SCALE GENOMIC DNA]</scope>
    <source>
        <strain evidence="2">SpSt-402</strain>
    </source>
</reference>
<sequence length="241" mass="26756">MVDFPHTLDEAIAQAQVATQAALDAGYTRLQVDLAIPELKPMQPAYQYLSVFETYGAQLKVFFTDAGAAALARREWVGSSYNIQSIDIQGTRQTTSIDQLVVPEDRAFVFVAPSAVEVGVVEQIANAAGDRPVILFNPRMEDVSIVGIGYAARKLRERFLNTIEPCYYLKPLEGSALLRCYPSQWQVWAEAPEGYTLIAEETQKPTLERLDEIFVQVTGVKPTPAQEMFAGLQRILRAIGR</sequence>